<keyword evidence="12" id="KW-1185">Reference proteome</keyword>
<dbReference type="GO" id="GO:0005886">
    <property type="term" value="C:plasma membrane"/>
    <property type="evidence" value="ECO:0007669"/>
    <property type="project" value="UniProtKB-SubCell"/>
</dbReference>
<dbReference type="GO" id="GO:0016887">
    <property type="term" value="F:ATP hydrolysis activity"/>
    <property type="evidence" value="ECO:0007669"/>
    <property type="project" value="InterPro"/>
</dbReference>
<evidence type="ECO:0000256" key="6">
    <source>
        <dbReference type="ARBA" id="ARBA00023136"/>
    </source>
</evidence>
<dbReference type="GO" id="GO:0005524">
    <property type="term" value="F:ATP binding"/>
    <property type="evidence" value="ECO:0007669"/>
    <property type="project" value="UniProtKB-KW"/>
</dbReference>
<dbReference type="STRING" id="943816.AN217_17650"/>
<name>A0A1H9TD41_9ACTN</name>
<evidence type="ECO:0000256" key="1">
    <source>
        <dbReference type="ARBA" id="ARBA00004651"/>
    </source>
</evidence>
<evidence type="ECO:0000313" key="12">
    <source>
        <dbReference type="Proteomes" id="UP000182841"/>
    </source>
</evidence>
<dbReference type="PANTHER" id="PTHR24221:SF654">
    <property type="entry name" value="ATP-BINDING CASSETTE SUB-FAMILY B MEMBER 6"/>
    <property type="match status" value="1"/>
</dbReference>
<feature type="region of interest" description="Disordered" evidence="7">
    <location>
        <begin position="457"/>
        <end position="480"/>
    </location>
</feature>
<organism evidence="11 12">
    <name type="scientific">Streptomyces qinglanensis</name>
    <dbReference type="NCBI Taxonomy" id="943816"/>
    <lineage>
        <taxon>Bacteria</taxon>
        <taxon>Bacillati</taxon>
        <taxon>Actinomycetota</taxon>
        <taxon>Actinomycetes</taxon>
        <taxon>Kitasatosporales</taxon>
        <taxon>Streptomycetaceae</taxon>
        <taxon>Streptomyces</taxon>
    </lineage>
</organism>
<dbReference type="InterPro" id="IPR003593">
    <property type="entry name" value="AAA+_ATPase"/>
</dbReference>
<dbReference type="OrthoDB" id="9806127at2"/>
<dbReference type="Gene3D" id="3.40.50.300">
    <property type="entry name" value="P-loop containing nucleotide triphosphate hydrolases"/>
    <property type="match status" value="1"/>
</dbReference>
<feature type="domain" description="ABC transmembrane type-1" evidence="10">
    <location>
        <begin position="159"/>
        <end position="334"/>
    </location>
</feature>
<feature type="domain" description="ABC transporter" evidence="9">
    <location>
        <begin position="396"/>
        <end position="639"/>
    </location>
</feature>
<dbReference type="RefSeq" id="WP_075000685.1">
    <property type="nucleotide sequence ID" value="NZ_FOGO01000006.1"/>
</dbReference>
<dbReference type="CDD" id="cd03228">
    <property type="entry name" value="ABCC_MRP_Like"/>
    <property type="match status" value="1"/>
</dbReference>
<evidence type="ECO:0000256" key="8">
    <source>
        <dbReference type="SAM" id="Phobius"/>
    </source>
</evidence>
<reference evidence="12" key="1">
    <citation type="submission" date="2016-10" db="EMBL/GenBank/DDBJ databases">
        <authorList>
            <person name="Varghese N."/>
            <person name="Submissions S."/>
        </authorList>
    </citation>
    <scope>NUCLEOTIDE SEQUENCE [LARGE SCALE GENOMIC DNA]</scope>
    <source>
        <strain evidence="12">CGMCC 4.6825</strain>
    </source>
</reference>
<feature type="region of interest" description="Disordered" evidence="7">
    <location>
        <begin position="1"/>
        <end position="37"/>
    </location>
</feature>
<dbReference type="InterPro" id="IPR003439">
    <property type="entry name" value="ABC_transporter-like_ATP-bd"/>
</dbReference>
<dbReference type="SUPFAM" id="SSF52540">
    <property type="entry name" value="P-loop containing nucleoside triphosphate hydrolases"/>
    <property type="match status" value="1"/>
</dbReference>
<feature type="transmembrane region" description="Helical" evidence="8">
    <location>
        <begin position="89"/>
        <end position="108"/>
    </location>
</feature>
<feature type="compositionally biased region" description="Basic residues" evidence="7">
    <location>
        <begin position="26"/>
        <end position="37"/>
    </location>
</feature>
<dbReference type="AlphaFoldDB" id="A0A1H9TD41"/>
<evidence type="ECO:0000259" key="10">
    <source>
        <dbReference type="PROSITE" id="PS50929"/>
    </source>
</evidence>
<dbReference type="Pfam" id="PF00005">
    <property type="entry name" value="ABC_tran"/>
    <property type="match status" value="1"/>
</dbReference>
<dbReference type="PROSITE" id="PS50929">
    <property type="entry name" value="ABC_TM1F"/>
    <property type="match status" value="1"/>
</dbReference>
<evidence type="ECO:0000256" key="2">
    <source>
        <dbReference type="ARBA" id="ARBA00022692"/>
    </source>
</evidence>
<dbReference type="GO" id="GO:0034040">
    <property type="term" value="F:ATPase-coupled lipid transmembrane transporter activity"/>
    <property type="evidence" value="ECO:0007669"/>
    <property type="project" value="TreeGrafter"/>
</dbReference>
<keyword evidence="5 8" id="KW-1133">Transmembrane helix</keyword>
<dbReference type="SUPFAM" id="SSF90123">
    <property type="entry name" value="ABC transporter transmembrane region"/>
    <property type="match status" value="1"/>
</dbReference>
<evidence type="ECO:0000313" key="11">
    <source>
        <dbReference type="EMBL" id="SER95081.1"/>
    </source>
</evidence>
<accession>A0A1H9TD41</accession>
<comment type="subcellular location">
    <subcellularLocation>
        <location evidence="1">Cell membrane</location>
        <topology evidence="1">Multi-pass membrane protein</topology>
    </subcellularLocation>
</comment>
<dbReference type="InterPro" id="IPR011527">
    <property type="entry name" value="ABC1_TM_dom"/>
</dbReference>
<dbReference type="Proteomes" id="UP000182841">
    <property type="component" value="Unassembled WGS sequence"/>
</dbReference>
<keyword evidence="6 8" id="KW-0472">Membrane</keyword>
<sequence length="645" mass="66000">MTESGAARLEAPAEAVGTGSADGLAPHRRAGGRHRAPRGLGRAGVRFLLRRPRVLLGLAGWSVLEAAHTFALGFALARALDDGFLAARPAVGLAWLGVAAAGLLAGAWGTARVYRQVAALAEPLRDELVRRVVGRGLYEAVAAAGAPGRAADDAAGTGVVSRLTHQVEIARDSFAGLVMVSRSFLFTLIGAVSGLLALAPVLLLVVVPPLVAGLAVFAGTLRPLARRQRDFLVADEELAREAGTAVRALRDVTACGAQERVRQSVVEKVATERRAADALAYWGVARALALGLGGRLPVVLLLVLTPWLLRQGVSAGALAGALTYLTQALLPALQSLVHGLGGAGARFAVVIGRLRDGAPEPVSDVPRTPVPGPQAAGVPGARAAAASGADRAAPAVELRGVTFAYGPAAEPVLAGLDLTVPAGGRLAVVGPSGAGKSTLALLVAGVLRPSSGEIRLHGRPVLPPLPEGAPQPARRPSPAVEQRVLIPQESYVFTGSVRENLCCLLPDGAAVPGPALLGAAEAVGADALVRRLGGIDGAVDPAALSAGERQQIALARSYLSPAPLVVLDEAGSHLDPAAEEVAERAFIRRGGALMVIAHRISSALRADRVLVLDGGRTCCGTHAELLERSELYRDLAAGWAPPSRV</sequence>
<feature type="transmembrane region" description="Helical" evidence="8">
    <location>
        <begin position="287"/>
        <end position="309"/>
    </location>
</feature>
<dbReference type="InterPro" id="IPR036640">
    <property type="entry name" value="ABC1_TM_sf"/>
</dbReference>
<evidence type="ECO:0000256" key="7">
    <source>
        <dbReference type="SAM" id="MobiDB-lite"/>
    </source>
</evidence>
<feature type="transmembrane region" description="Helical" evidence="8">
    <location>
        <begin position="54"/>
        <end position="77"/>
    </location>
</feature>
<proteinExistence type="predicted"/>
<feature type="transmembrane region" description="Helical" evidence="8">
    <location>
        <begin position="174"/>
        <end position="195"/>
    </location>
</feature>
<dbReference type="PANTHER" id="PTHR24221">
    <property type="entry name" value="ATP-BINDING CASSETTE SUB-FAMILY B"/>
    <property type="match status" value="1"/>
</dbReference>
<keyword evidence="2 8" id="KW-0812">Transmembrane</keyword>
<feature type="transmembrane region" description="Helical" evidence="8">
    <location>
        <begin position="201"/>
        <end position="221"/>
    </location>
</feature>
<feature type="compositionally biased region" description="Pro residues" evidence="7">
    <location>
        <begin position="461"/>
        <end position="475"/>
    </location>
</feature>
<keyword evidence="3" id="KW-0547">Nucleotide-binding</keyword>
<evidence type="ECO:0000256" key="3">
    <source>
        <dbReference type="ARBA" id="ARBA00022741"/>
    </source>
</evidence>
<evidence type="ECO:0000259" key="9">
    <source>
        <dbReference type="PROSITE" id="PS50893"/>
    </source>
</evidence>
<feature type="region of interest" description="Disordered" evidence="7">
    <location>
        <begin position="360"/>
        <end position="379"/>
    </location>
</feature>
<dbReference type="InterPro" id="IPR027417">
    <property type="entry name" value="P-loop_NTPase"/>
</dbReference>
<dbReference type="GO" id="GO:0140359">
    <property type="term" value="F:ABC-type transporter activity"/>
    <property type="evidence" value="ECO:0007669"/>
    <property type="project" value="InterPro"/>
</dbReference>
<gene>
    <name evidence="11" type="ORF">SAMN05421870_10629</name>
</gene>
<evidence type="ECO:0000256" key="4">
    <source>
        <dbReference type="ARBA" id="ARBA00022840"/>
    </source>
</evidence>
<evidence type="ECO:0000256" key="5">
    <source>
        <dbReference type="ARBA" id="ARBA00022989"/>
    </source>
</evidence>
<dbReference type="InterPro" id="IPR039421">
    <property type="entry name" value="Type_1_exporter"/>
</dbReference>
<dbReference type="PROSITE" id="PS50893">
    <property type="entry name" value="ABC_TRANSPORTER_2"/>
    <property type="match status" value="1"/>
</dbReference>
<dbReference type="SMART" id="SM00382">
    <property type="entry name" value="AAA"/>
    <property type="match status" value="1"/>
</dbReference>
<dbReference type="Gene3D" id="1.20.1560.10">
    <property type="entry name" value="ABC transporter type 1, transmembrane domain"/>
    <property type="match status" value="1"/>
</dbReference>
<keyword evidence="4 11" id="KW-0067">ATP-binding</keyword>
<protein>
    <submittedName>
        <fullName evidence="11">ATP-binding cassette, subfamily C</fullName>
    </submittedName>
</protein>
<dbReference type="EMBL" id="FOGO01000006">
    <property type="protein sequence ID" value="SER95081.1"/>
    <property type="molecule type" value="Genomic_DNA"/>
</dbReference>